<dbReference type="Gene3D" id="3.90.640.10">
    <property type="entry name" value="Actin, Chain A, domain 4"/>
    <property type="match status" value="1"/>
</dbReference>
<dbReference type="AlphaFoldDB" id="A0A7S0PMK2"/>
<dbReference type="SMART" id="SM00268">
    <property type="entry name" value="ACTIN"/>
    <property type="match status" value="1"/>
</dbReference>
<evidence type="ECO:0000313" key="2">
    <source>
        <dbReference type="EMBL" id="CAD8584469.1"/>
    </source>
</evidence>
<dbReference type="FunFam" id="3.30.420.40:FF:000127">
    <property type="entry name" value="actin-related protein 4"/>
    <property type="match status" value="1"/>
</dbReference>
<dbReference type="PRINTS" id="PR00190">
    <property type="entry name" value="ACTIN"/>
</dbReference>
<sequence length="433" mass="47504">MYGGDEVSAIVVDLGSSTVKAGYAGEDTPKAVFPSTVGWLAKDQESAGKKDGGDVEMKDAGDGKTYFVNDMSYRRDHMELASPFNDEGLLEDWDVVEAIWAHTLRKRLVVEPNEHPILMGEPVHTTRESREKMVELLFEKHNPPAVFLAKNPVLTSFASGRATSMVIDCGGSGTTVAAVHDGYALQKAVTRSPLGGDAITDVILKHLEKKKKTPVKPRYEFKRTARADGETFDVADVKCPDVAASYRLFKQREIAADLKETVCRLSDSAFSDAENQNMPSMQYELPDGNVIDVGVERYKIPELLFRPDLIDGFGLGADAPNAVKDAKGLSQLVLDNINRCDVDVRKDLFGGMLLAGGGSLFPQLRERLEAELHDAAPTNVRVKVTASQNAVERKFATWIGGSILASLGSFQQMWMSKQEYEEHGANLVHRKCP</sequence>
<evidence type="ECO:0008006" key="3">
    <source>
        <dbReference type="Google" id="ProtNLM"/>
    </source>
</evidence>
<name>A0A7S0PMK2_MICPS</name>
<dbReference type="InterPro" id="IPR004000">
    <property type="entry name" value="Actin"/>
</dbReference>
<protein>
    <recommendedName>
        <fullName evidence="3">Actin superfamily</fullName>
    </recommendedName>
</protein>
<dbReference type="SUPFAM" id="SSF53067">
    <property type="entry name" value="Actin-like ATPase domain"/>
    <property type="match status" value="2"/>
</dbReference>
<dbReference type="Gene3D" id="3.30.420.40">
    <property type="match status" value="2"/>
</dbReference>
<dbReference type="PANTHER" id="PTHR11937">
    <property type="entry name" value="ACTIN"/>
    <property type="match status" value="1"/>
</dbReference>
<dbReference type="InterPro" id="IPR043129">
    <property type="entry name" value="ATPase_NBD"/>
</dbReference>
<dbReference type="EMBL" id="HBEV01005922">
    <property type="protein sequence ID" value="CAD8584469.1"/>
    <property type="molecule type" value="Transcribed_RNA"/>
</dbReference>
<reference evidence="2" key="1">
    <citation type="submission" date="2021-01" db="EMBL/GenBank/DDBJ databases">
        <authorList>
            <person name="Corre E."/>
            <person name="Pelletier E."/>
            <person name="Niang G."/>
            <person name="Scheremetjew M."/>
            <person name="Finn R."/>
            <person name="Kale V."/>
            <person name="Holt S."/>
            <person name="Cochrane G."/>
            <person name="Meng A."/>
            <person name="Brown T."/>
            <person name="Cohen L."/>
        </authorList>
    </citation>
    <scope>NUCLEOTIDE SEQUENCE</scope>
    <source>
        <strain evidence="2">CCMP494</strain>
    </source>
</reference>
<gene>
    <name evidence="2" type="ORF">MSP1404_LOCUS4535</name>
</gene>
<dbReference type="CDD" id="cd13395">
    <property type="entry name" value="ASKHA_NBD_Arp4_ACTL6-like"/>
    <property type="match status" value="1"/>
</dbReference>
<accession>A0A7S0PMK2</accession>
<dbReference type="Pfam" id="PF00022">
    <property type="entry name" value="Actin"/>
    <property type="match status" value="1"/>
</dbReference>
<evidence type="ECO:0000256" key="1">
    <source>
        <dbReference type="RuleBase" id="RU000487"/>
    </source>
</evidence>
<dbReference type="FunFam" id="3.30.420.40:FF:000050">
    <property type="entry name" value="Actin, alpha skeletal muscle"/>
    <property type="match status" value="1"/>
</dbReference>
<organism evidence="2">
    <name type="scientific">Micromonas pusilla</name>
    <name type="common">Picoplanktonic green alga</name>
    <name type="synonym">Chromulina pusilla</name>
    <dbReference type="NCBI Taxonomy" id="38833"/>
    <lineage>
        <taxon>Eukaryota</taxon>
        <taxon>Viridiplantae</taxon>
        <taxon>Chlorophyta</taxon>
        <taxon>Mamiellophyceae</taxon>
        <taxon>Mamiellales</taxon>
        <taxon>Mamiellaceae</taxon>
        <taxon>Micromonas</taxon>
    </lineage>
</organism>
<comment type="similarity">
    <text evidence="1">Belongs to the actin family.</text>
</comment>
<proteinExistence type="inferred from homology"/>